<evidence type="ECO:0000256" key="2">
    <source>
        <dbReference type="ARBA" id="ARBA00022468"/>
    </source>
</evidence>
<feature type="compositionally biased region" description="Basic and acidic residues" evidence="4">
    <location>
        <begin position="561"/>
        <end position="574"/>
    </location>
</feature>
<dbReference type="InterPro" id="IPR001660">
    <property type="entry name" value="SAM"/>
</dbReference>
<dbReference type="AlphaFoldDB" id="A0A914VV66"/>
<dbReference type="GO" id="GO:0035023">
    <property type="term" value="P:regulation of Rho protein signal transduction"/>
    <property type="evidence" value="ECO:0007669"/>
    <property type="project" value="TreeGrafter"/>
</dbReference>
<protein>
    <submittedName>
        <fullName evidence="8">Rho GTPase-activating protein 7</fullName>
    </submittedName>
</protein>
<dbReference type="GO" id="GO:0007165">
    <property type="term" value="P:signal transduction"/>
    <property type="evidence" value="ECO:0007669"/>
    <property type="project" value="InterPro"/>
</dbReference>
<keyword evidence="2" id="KW-0343">GTPase activation</keyword>
<dbReference type="SMART" id="SM00324">
    <property type="entry name" value="RhoGAP"/>
    <property type="match status" value="1"/>
</dbReference>
<dbReference type="PANTHER" id="PTHR12659">
    <property type="entry name" value="RHO-TYPE GTPASE ACTIVATING PROTEIN"/>
    <property type="match status" value="1"/>
</dbReference>
<name>A0A914VV66_9BILA</name>
<dbReference type="GO" id="GO:0016020">
    <property type="term" value="C:membrane"/>
    <property type="evidence" value="ECO:0007669"/>
    <property type="project" value="UniProtKB-SubCell"/>
</dbReference>
<dbReference type="CDD" id="cd09538">
    <property type="entry name" value="SAM_DLC1_2-like"/>
    <property type="match status" value="1"/>
</dbReference>
<evidence type="ECO:0000256" key="3">
    <source>
        <dbReference type="ARBA" id="ARBA00022553"/>
    </source>
</evidence>
<dbReference type="Pfam" id="PF00620">
    <property type="entry name" value="RhoGAP"/>
    <property type="match status" value="1"/>
</dbReference>
<feature type="compositionally biased region" description="Low complexity" evidence="4">
    <location>
        <begin position="575"/>
        <end position="586"/>
    </location>
</feature>
<dbReference type="GO" id="GO:0005096">
    <property type="term" value="F:GTPase activator activity"/>
    <property type="evidence" value="ECO:0007669"/>
    <property type="project" value="UniProtKB-KW"/>
</dbReference>
<evidence type="ECO:0000259" key="5">
    <source>
        <dbReference type="PROSITE" id="PS50238"/>
    </source>
</evidence>
<keyword evidence="3" id="KW-0597">Phosphoprotein</keyword>
<dbReference type="Gene3D" id="1.10.287.2070">
    <property type="match status" value="1"/>
</dbReference>
<feature type="compositionally biased region" description="Polar residues" evidence="4">
    <location>
        <begin position="537"/>
        <end position="550"/>
    </location>
</feature>
<dbReference type="SUPFAM" id="SSF55961">
    <property type="entry name" value="Bet v1-like"/>
    <property type="match status" value="1"/>
</dbReference>
<feature type="domain" description="Rho-GAP" evidence="5">
    <location>
        <begin position="713"/>
        <end position="927"/>
    </location>
</feature>
<feature type="compositionally biased region" description="Low complexity" evidence="4">
    <location>
        <begin position="595"/>
        <end position="611"/>
    </location>
</feature>
<dbReference type="CDD" id="cd08869">
    <property type="entry name" value="START_RhoGAP"/>
    <property type="match status" value="1"/>
</dbReference>
<feature type="domain" description="START" evidence="6">
    <location>
        <begin position="972"/>
        <end position="1169"/>
    </location>
</feature>
<evidence type="ECO:0000256" key="1">
    <source>
        <dbReference type="ARBA" id="ARBA00004170"/>
    </source>
</evidence>
<keyword evidence="7" id="KW-1185">Reference proteome</keyword>
<dbReference type="FunFam" id="3.30.530.20:FF:000009">
    <property type="entry name" value="StAR related lipid transfer domain containing 13"/>
    <property type="match status" value="1"/>
</dbReference>
<dbReference type="Pfam" id="PF07647">
    <property type="entry name" value="SAM_2"/>
    <property type="match status" value="1"/>
</dbReference>
<dbReference type="WBParaSite" id="PSAMB.scaffold244size65234.g3778.t1">
    <property type="protein sequence ID" value="PSAMB.scaffold244size65234.g3778.t1"/>
    <property type="gene ID" value="PSAMB.scaffold244size65234.g3778"/>
</dbReference>
<dbReference type="InterPro" id="IPR002913">
    <property type="entry name" value="START_lipid-bd_dom"/>
</dbReference>
<organism evidence="7 8">
    <name type="scientific">Plectus sambesii</name>
    <dbReference type="NCBI Taxonomy" id="2011161"/>
    <lineage>
        <taxon>Eukaryota</taxon>
        <taxon>Metazoa</taxon>
        <taxon>Ecdysozoa</taxon>
        <taxon>Nematoda</taxon>
        <taxon>Chromadorea</taxon>
        <taxon>Plectida</taxon>
        <taxon>Plectina</taxon>
        <taxon>Plectoidea</taxon>
        <taxon>Plectidae</taxon>
        <taxon>Plectus</taxon>
    </lineage>
</organism>
<evidence type="ECO:0000313" key="8">
    <source>
        <dbReference type="WBParaSite" id="PSAMB.scaffold244size65234.g3778.t1"/>
    </source>
</evidence>
<dbReference type="GO" id="GO:0008289">
    <property type="term" value="F:lipid binding"/>
    <property type="evidence" value="ECO:0007669"/>
    <property type="project" value="InterPro"/>
</dbReference>
<dbReference type="Gene3D" id="3.30.530.20">
    <property type="match status" value="1"/>
</dbReference>
<dbReference type="InterPro" id="IPR023393">
    <property type="entry name" value="START-like_dom_sf"/>
</dbReference>
<feature type="compositionally biased region" description="Low complexity" evidence="4">
    <location>
        <begin position="339"/>
        <end position="368"/>
    </location>
</feature>
<dbReference type="PANTHER" id="PTHR12659:SF7">
    <property type="entry name" value="CROSSVEINLESS C, ISOFORM C"/>
    <property type="match status" value="1"/>
</dbReference>
<dbReference type="InterPro" id="IPR000198">
    <property type="entry name" value="RhoGAP_dom"/>
</dbReference>
<evidence type="ECO:0000256" key="4">
    <source>
        <dbReference type="SAM" id="MobiDB-lite"/>
    </source>
</evidence>
<feature type="compositionally biased region" description="Low complexity" evidence="4">
    <location>
        <begin position="527"/>
        <end position="536"/>
    </location>
</feature>
<feature type="region of interest" description="Disordered" evidence="4">
    <location>
        <begin position="241"/>
        <end position="274"/>
    </location>
</feature>
<dbReference type="SUPFAM" id="SSF48350">
    <property type="entry name" value="GTPase activation domain, GAP"/>
    <property type="match status" value="1"/>
</dbReference>
<dbReference type="Pfam" id="PF01852">
    <property type="entry name" value="START"/>
    <property type="match status" value="1"/>
</dbReference>
<dbReference type="Gene3D" id="1.10.555.10">
    <property type="entry name" value="Rho GTPase activation protein"/>
    <property type="match status" value="1"/>
</dbReference>
<dbReference type="GO" id="GO:0030036">
    <property type="term" value="P:actin cytoskeleton organization"/>
    <property type="evidence" value="ECO:0007669"/>
    <property type="project" value="TreeGrafter"/>
</dbReference>
<dbReference type="Proteomes" id="UP000887566">
    <property type="component" value="Unplaced"/>
</dbReference>
<feature type="region of interest" description="Disordered" evidence="4">
    <location>
        <begin position="469"/>
        <end position="616"/>
    </location>
</feature>
<dbReference type="PROSITE" id="PS50238">
    <property type="entry name" value="RHOGAP"/>
    <property type="match status" value="1"/>
</dbReference>
<dbReference type="InterPro" id="IPR013761">
    <property type="entry name" value="SAM/pointed_sf"/>
</dbReference>
<reference evidence="8" key="1">
    <citation type="submission" date="2022-11" db="UniProtKB">
        <authorList>
            <consortium name="WormBaseParasite"/>
        </authorList>
    </citation>
    <scope>IDENTIFICATION</scope>
</reference>
<dbReference type="PROSITE" id="PS50848">
    <property type="entry name" value="START"/>
    <property type="match status" value="1"/>
</dbReference>
<proteinExistence type="predicted"/>
<sequence>MQQTVSIRVGVEWPCSRPPAATNDGSFFHYKRVAVFCADAVADILLLPASCEVEATECCKWLRAAGFPQYAQMYEDQCFPIDVQSVHRDHEFLDQDSLGALFRRLHALNRCAIMKIDNVVLRRNHMDRDDDDSEDEDHVAISRRWRYQRKSQTWSRIVEGYGDTNNMTVVDVGADNDATTVLDRDGWSRPTNFSQPSGSSSTGTSSSADQQLRRPASQTSGGANLRPLGEHLVHEIAIGRTPADAATSSSTENIMLQQTDRSSTRRLQRSQSERIKDRAKAIMKRMDIRSSSRRRKTTERHLDRDNLVIGEPVLVSHYSASPQMMRMLKVQPGEAAMAASTASSTSSSSTAAVGDAATARTNATNDSRAAIRERRQGMVVVSPDSPDSPNGYRFDYDAGKCATLDANSNLHKSNAGVTSAFAPKTTSLIRTGIRTNAHVAPAPSPLLARRQQQQLTSSDHAITVYNQSYSSSPHISPLTARRPLSNGQQRPDRSDLLDSSPEMPTRLGVGGGGGGRSLRVHVDQDLSSSRTPSSSSMKQPPTTGSTAAQRSHSSLDSSDTDSPRCFEMPERRDSGVGSSLSRSPSGPTKHQQQKAAMSTSTASNGTSSSGGRWQMKARGSAEYDPLMTLGTDGAIEATDGTGPSMHMDALSLPQLVKLRKFAYLKLTALLERYSPKTGGGAHGRSWGGGVHKLIKKIKSPDTKGGKDRQLFGVSLATVAQRTGMALPTCVLHAMHFLRQQAPDTVGLFRKNGVRSRIVELRQRCEQCGPSTDGHSTPLPPFDPNQVHDVADLLKQYFRDLPEPLMTQKMSDTFTAIHLYVPAEFRLEAMQNAVLLLPDENREALQTLLYFLRDIAHFSDTNRMTAQNLAVCFSPSLFQLSPRLSAISPTRRHKTIGAAGMPNEKEMRESQAAQACLSQMILECRRLFLVPKSVYERYYIESGILTELFDPPTLNDLGAPEGNYRTYLLQRCKDLLKEHRDRWKGWMTEGSSDGVEISSKKATDGHPLKYWRVWTDVEAPPRELLMRILRERPVWDEATINWRVLASINDNCEVFQYVVNDTPPHPTRDCVVVRLWRTELSELRGGCVLSECSVASSETQLLGGVRAVVLASRFLIEPSGAGRSRITYVARVDLRGRSGGWYAKVFSHSIARQMGRLRDSFRQVADDGPETKV</sequence>
<feature type="region of interest" description="Disordered" evidence="4">
    <location>
        <begin position="180"/>
        <end position="226"/>
    </location>
</feature>
<dbReference type="SUPFAM" id="SSF47769">
    <property type="entry name" value="SAM/Pointed domain"/>
    <property type="match status" value="1"/>
</dbReference>
<accession>A0A914VV66</accession>
<feature type="compositionally biased region" description="Polar residues" evidence="4">
    <location>
        <begin position="246"/>
        <end position="256"/>
    </location>
</feature>
<feature type="region of interest" description="Disordered" evidence="4">
    <location>
        <begin position="339"/>
        <end position="374"/>
    </location>
</feature>
<evidence type="ECO:0000313" key="7">
    <source>
        <dbReference type="Proteomes" id="UP000887566"/>
    </source>
</evidence>
<comment type="subcellular location">
    <subcellularLocation>
        <location evidence="1">Membrane</location>
        <topology evidence="1">Peripheral membrane protein</topology>
    </subcellularLocation>
</comment>
<evidence type="ECO:0000259" key="6">
    <source>
        <dbReference type="PROSITE" id="PS50848"/>
    </source>
</evidence>
<dbReference type="SMART" id="SM00234">
    <property type="entry name" value="START"/>
    <property type="match status" value="1"/>
</dbReference>
<dbReference type="InterPro" id="IPR008936">
    <property type="entry name" value="Rho_GTPase_activation_prot"/>
</dbReference>
<feature type="compositionally biased region" description="Low complexity" evidence="4">
    <location>
        <begin position="197"/>
        <end position="207"/>
    </location>
</feature>